<dbReference type="EMBL" id="JARYMX010000005">
    <property type="protein sequence ID" value="KAJ9547922.1"/>
    <property type="molecule type" value="Genomic_DNA"/>
</dbReference>
<dbReference type="PANTHER" id="PTHR26312:SF225">
    <property type="entry name" value="TPR REPEAT PROTEIN"/>
    <property type="match status" value="1"/>
</dbReference>
<keyword evidence="3" id="KW-1185">Reference proteome</keyword>
<dbReference type="AlphaFoldDB" id="A0AA38W5W8"/>
<dbReference type="PANTHER" id="PTHR26312">
    <property type="entry name" value="TETRATRICOPEPTIDE REPEAT PROTEIN 5"/>
    <property type="match status" value="1"/>
</dbReference>
<organism evidence="2 3">
    <name type="scientific">Centaurea solstitialis</name>
    <name type="common">yellow star-thistle</name>
    <dbReference type="NCBI Taxonomy" id="347529"/>
    <lineage>
        <taxon>Eukaryota</taxon>
        <taxon>Viridiplantae</taxon>
        <taxon>Streptophyta</taxon>
        <taxon>Embryophyta</taxon>
        <taxon>Tracheophyta</taxon>
        <taxon>Spermatophyta</taxon>
        <taxon>Magnoliopsida</taxon>
        <taxon>eudicotyledons</taxon>
        <taxon>Gunneridae</taxon>
        <taxon>Pentapetalae</taxon>
        <taxon>asterids</taxon>
        <taxon>campanulids</taxon>
        <taxon>Asterales</taxon>
        <taxon>Asteraceae</taxon>
        <taxon>Carduoideae</taxon>
        <taxon>Cardueae</taxon>
        <taxon>Centaureinae</taxon>
        <taxon>Centaurea</taxon>
    </lineage>
</organism>
<keyword evidence="1" id="KW-0472">Membrane</keyword>
<evidence type="ECO:0000256" key="1">
    <source>
        <dbReference type="SAM" id="Phobius"/>
    </source>
</evidence>
<comment type="caution">
    <text evidence="2">The sequence shown here is derived from an EMBL/GenBank/DDBJ whole genome shotgun (WGS) entry which is preliminary data.</text>
</comment>
<accession>A0AA38W5W8</accession>
<sequence>MEKFIWYFYIFLEILLILLSIIFFAIIWQLKQDLPEVNSRAIFVDPNDGEILSQYAKLLWELHHDKDRATSYFKRAIHAASEDR</sequence>
<name>A0AA38W5W8_9ASTR</name>
<keyword evidence="1" id="KW-1133">Transmembrane helix</keyword>
<protein>
    <submittedName>
        <fullName evidence="2">Uncharacterized protein</fullName>
    </submittedName>
</protein>
<evidence type="ECO:0000313" key="3">
    <source>
        <dbReference type="Proteomes" id="UP001172457"/>
    </source>
</evidence>
<gene>
    <name evidence="2" type="ORF">OSB04_020465</name>
</gene>
<reference evidence="2" key="1">
    <citation type="submission" date="2023-03" db="EMBL/GenBank/DDBJ databases">
        <title>Chromosome-scale reference genome and RAD-based genetic map of yellow starthistle (Centaurea solstitialis) reveal putative structural variation and QTLs associated with invader traits.</title>
        <authorList>
            <person name="Reatini B."/>
            <person name="Cang F.A."/>
            <person name="Jiang Q."/>
            <person name="Mckibben M.T.W."/>
            <person name="Barker M.S."/>
            <person name="Rieseberg L.H."/>
            <person name="Dlugosch K.M."/>
        </authorList>
    </citation>
    <scope>NUCLEOTIDE SEQUENCE</scope>
    <source>
        <strain evidence="2">CAN-66</strain>
        <tissue evidence="2">Leaf</tissue>
    </source>
</reference>
<evidence type="ECO:0000313" key="2">
    <source>
        <dbReference type="EMBL" id="KAJ9547922.1"/>
    </source>
</evidence>
<proteinExistence type="predicted"/>
<dbReference type="Proteomes" id="UP001172457">
    <property type="component" value="Chromosome 5"/>
</dbReference>
<keyword evidence="1" id="KW-0812">Transmembrane</keyword>
<feature type="transmembrane region" description="Helical" evidence="1">
    <location>
        <begin position="6"/>
        <end position="30"/>
    </location>
</feature>